<dbReference type="AlphaFoldDB" id="A0A6C0CRG8"/>
<dbReference type="EMBL" id="MN739479">
    <property type="protein sequence ID" value="QHT07148.1"/>
    <property type="molecule type" value="Genomic_DNA"/>
</dbReference>
<sequence length="83" mass="9315">MALFGICVALILSCTMLYISWIGFYVPGEKHGIFFIDRLNDLKNIIDGFRSGSIQDNFAESLVIAFNKVILLPNQNKLPPLPE</sequence>
<protein>
    <submittedName>
        <fullName evidence="1">Uncharacterized protein</fullName>
    </submittedName>
</protein>
<reference evidence="1" key="1">
    <citation type="journal article" date="2020" name="Nature">
        <title>Giant virus diversity and host interactions through global metagenomics.</title>
        <authorList>
            <person name="Schulz F."/>
            <person name="Roux S."/>
            <person name="Paez-Espino D."/>
            <person name="Jungbluth S."/>
            <person name="Walsh D.A."/>
            <person name="Denef V.J."/>
            <person name="McMahon K.D."/>
            <person name="Konstantinidis K.T."/>
            <person name="Eloe-Fadrosh E.A."/>
            <person name="Kyrpides N.C."/>
            <person name="Woyke T."/>
        </authorList>
    </citation>
    <scope>NUCLEOTIDE SEQUENCE</scope>
    <source>
        <strain evidence="1">GVMAG-M-3300021962-46</strain>
    </source>
</reference>
<evidence type="ECO:0000313" key="1">
    <source>
        <dbReference type="EMBL" id="QHT07148.1"/>
    </source>
</evidence>
<proteinExistence type="predicted"/>
<organism evidence="1">
    <name type="scientific">viral metagenome</name>
    <dbReference type="NCBI Taxonomy" id="1070528"/>
    <lineage>
        <taxon>unclassified sequences</taxon>
        <taxon>metagenomes</taxon>
        <taxon>organismal metagenomes</taxon>
    </lineage>
</organism>
<accession>A0A6C0CRG8</accession>
<name>A0A6C0CRG8_9ZZZZ</name>